<evidence type="ECO:0000259" key="6">
    <source>
        <dbReference type="PROSITE" id="PS50888"/>
    </source>
</evidence>
<dbReference type="GO" id="GO:0003700">
    <property type="term" value="F:DNA-binding transcription factor activity"/>
    <property type="evidence" value="ECO:0007669"/>
    <property type="project" value="InterPro"/>
</dbReference>
<dbReference type="GeneID" id="115982448"/>
<name>A0A7N2QXG3_QUELO</name>
<evidence type="ECO:0000256" key="2">
    <source>
        <dbReference type="ARBA" id="ARBA00023015"/>
    </source>
</evidence>
<dbReference type="InParanoid" id="A0A7N2QXG3"/>
<dbReference type="OrthoDB" id="1883654at2759"/>
<dbReference type="InterPro" id="IPR011598">
    <property type="entry name" value="bHLH_dom"/>
</dbReference>
<keyword evidence="2" id="KW-0805">Transcription regulation</keyword>
<reference evidence="7" key="2">
    <citation type="submission" date="2021-01" db="UniProtKB">
        <authorList>
            <consortium name="EnsemblPlants"/>
        </authorList>
    </citation>
    <scope>IDENTIFICATION</scope>
</reference>
<dbReference type="EnsemblPlants" id="QL01p019775:mrna">
    <property type="protein sequence ID" value="QL01p019775:mrna"/>
    <property type="gene ID" value="QL01p019775"/>
</dbReference>
<dbReference type="KEGG" id="qlo:115982448"/>
<reference evidence="7 8" key="1">
    <citation type="journal article" date="2016" name="G3 (Bethesda)">
        <title>First Draft Assembly and Annotation of the Genome of a California Endemic Oak Quercus lobata Nee (Fagaceae).</title>
        <authorList>
            <person name="Sork V.L."/>
            <person name="Fitz-Gibbon S.T."/>
            <person name="Puiu D."/>
            <person name="Crepeau M."/>
            <person name="Gugger P.F."/>
            <person name="Sherman R."/>
            <person name="Stevens K."/>
            <person name="Langley C.H."/>
            <person name="Pellegrini M."/>
            <person name="Salzberg S.L."/>
        </authorList>
    </citation>
    <scope>NUCLEOTIDE SEQUENCE [LARGE SCALE GENOMIC DNA]</scope>
    <source>
        <strain evidence="7 8">cv. SW786</strain>
    </source>
</reference>
<gene>
    <name evidence="7" type="primary">LOC115982448</name>
</gene>
<evidence type="ECO:0000256" key="4">
    <source>
        <dbReference type="ARBA" id="ARBA00023242"/>
    </source>
</evidence>
<evidence type="ECO:0000256" key="5">
    <source>
        <dbReference type="SAM" id="MobiDB-lite"/>
    </source>
</evidence>
<dbReference type="Proteomes" id="UP000594261">
    <property type="component" value="Chromosome 1"/>
</dbReference>
<sequence>MGFLLKEALKTLCTPNHWSYAVFWKIGCENPRLLIWEDCYYDPSACFAPCISGSETFGEWEGSWDSPKLRSSQLRIQAGDRVRSLINFMMMNNQVNVVGEGIVGRAAFTGNHQWILSNNYTGDAHPPEVLDEVHHQFSAGMQTVAVIPILSHGVIQLGSSLSIMEDMRFVNNVKSLILQLVCVPGALLSDNYATKDSAEKSVVPVTFGVPISMDPSGNYKGTNSLPLMADTYNHQSNSSQDSRLVGQPSHSLVREIQNNLWTTTSTFRPSNQTQTLPKIQDDICPQKATPITPNFSFNSQLESGAEVIRLNPDAWLSPQTSSYNSRSGFNCEPGFGQLSGSHPGQNLMEQQILLSAGVHGHINKNLCALSSLETSQLRTNAGLIFDPHIGSSEGSKSHGQIQCPLPNRQRADEINLSGMHVTGIEHQYSDSSKVKGGPFHSLVEQLTNSRMLLGEVDQRHITAVAKHNQIELSPRTQRMNTDMFQALEISYTHPDKHISLNKNIPGLVPDCQNRDSGKKTLLTNAKPEAACARPVGDDLFDILGVDFKNKLLNEPWNNLPDNRSDANTHKNLGENSLALMSMPEVGSDFYSASEGISESDIFSGTGTDHLLDAVVSRAHSASKQRSDDDVSCRTTLTKISSSSSVPSSSPKYGRVCMPDQVQGEFFGLPKHLGKVGTVETNSLKSGCSKDDVGNCSQTTSICGSHISSWVEQGNNVKRDSSLSTAYSKRPDEINKSNRKRLKPGENPRPRPKDRQMIQDRVKELREIVPNGAKCSIDALLERTIKHMLFLQSVTKHADKLKQTGESKIVSKEGGLLLKDNLDGGVTWAYEVGSQSAHCPIIVEDLNPPRQMLVEMLCEERGFFLEIAEIIRGMGLTILKGVMEARDDKIWARFAVEANRDITRMEVFMSLVRLLESTVKGSGTSANVIDNNNMMVCHSFPQAAPIPATGRPSSLQ</sequence>
<dbReference type="RefSeq" id="XP_030960918.1">
    <property type="nucleotide sequence ID" value="XM_031105058.1"/>
</dbReference>
<dbReference type="PANTHER" id="PTHR46196">
    <property type="entry name" value="TRANSCRIPTION FACTOR BHLH155-LIKE ISOFORM X1-RELATED"/>
    <property type="match status" value="1"/>
</dbReference>
<feature type="region of interest" description="Disordered" evidence="5">
    <location>
        <begin position="717"/>
        <end position="756"/>
    </location>
</feature>
<dbReference type="OMA" id="NKMMMDN"/>
<dbReference type="Gramene" id="QL01p019775:mrna">
    <property type="protein sequence ID" value="QL01p019775:mrna"/>
    <property type="gene ID" value="QL01p019775"/>
</dbReference>
<dbReference type="GO" id="GO:0005634">
    <property type="term" value="C:nucleus"/>
    <property type="evidence" value="ECO:0007669"/>
    <property type="project" value="UniProtKB-SubCell"/>
</dbReference>
<protein>
    <recommendedName>
        <fullName evidence="6">BHLH domain-containing protein</fullName>
    </recommendedName>
</protein>
<dbReference type="InterPro" id="IPR025610">
    <property type="entry name" value="MYC/MYB_N"/>
</dbReference>
<dbReference type="CDD" id="cd18915">
    <property type="entry name" value="bHLH_AtLHW_like"/>
    <property type="match status" value="1"/>
</dbReference>
<dbReference type="GO" id="GO:0046983">
    <property type="term" value="F:protein dimerization activity"/>
    <property type="evidence" value="ECO:0007669"/>
    <property type="project" value="InterPro"/>
</dbReference>
<feature type="compositionally biased region" description="Basic and acidic residues" evidence="5">
    <location>
        <begin position="742"/>
        <end position="756"/>
    </location>
</feature>
<keyword evidence="3" id="KW-0804">Transcription</keyword>
<keyword evidence="8" id="KW-1185">Reference proteome</keyword>
<organism evidence="7 8">
    <name type="scientific">Quercus lobata</name>
    <name type="common">Valley oak</name>
    <dbReference type="NCBI Taxonomy" id="97700"/>
    <lineage>
        <taxon>Eukaryota</taxon>
        <taxon>Viridiplantae</taxon>
        <taxon>Streptophyta</taxon>
        <taxon>Embryophyta</taxon>
        <taxon>Tracheophyta</taxon>
        <taxon>Spermatophyta</taxon>
        <taxon>Magnoliopsida</taxon>
        <taxon>eudicotyledons</taxon>
        <taxon>Gunneridae</taxon>
        <taxon>Pentapetalae</taxon>
        <taxon>rosids</taxon>
        <taxon>fabids</taxon>
        <taxon>Fagales</taxon>
        <taxon>Fagaceae</taxon>
        <taxon>Quercus</taxon>
    </lineage>
</organism>
<feature type="compositionally biased region" description="Polar residues" evidence="5">
    <location>
        <begin position="717"/>
        <end position="726"/>
    </location>
</feature>
<dbReference type="AlphaFoldDB" id="A0A7N2QXG3"/>
<proteinExistence type="predicted"/>
<evidence type="ECO:0000313" key="7">
    <source>
        <dbReference type="EnsemblPlants" id="QL01p019775:mrna"/>
    </source>
</evidence>
<keyword evidence="4" id="KW-0539">Nucleus</keyword>
<dbReference type="InterPro" id="IPR043561">
    <property type="entry name" value="LHW-like"/>
</dbReference>
<dbReference type="FunCoup" id="A0A7N2QXG3">
    <property type="interactions" value="1844"/>
</dbReference>
<dbReference type="EMBL" id="LRBV02000001">
    <property type="status" value="NOT_ANNOTATED_CDS"/>
    <property type="molecule type" value="Genomic_DNA"/>
</dbReference>
<comment type="subcellular location">
    <subcellularLocation>
        <location evidence="1">Nucleus</location>
    </subcellularLocation>
</comment>
<feature type="domain" description="BHLH" evidence="6">
    <location>
        <begin position="741"/>
        <end position="790"/>
    </location>
</feature>
<accession>A0A7N2QXG3</accession>
<dbReference type="Pfam" id="PF14215">
    <property type="entry name" value="bHLH-MYC_N"/>
    <property type="match status" value="1"/>
</dbReference>
<dbReference type="PANTHER" id="PTHR46196:SF4">
    <property type="entry name" value="TRANSCRIPTION FACTOR LHW"/>
    <property type="match status" value="1"/>
</dbReference>
<evidence type="ECO:0000313" key="8">
    <source>
        <dbReference type="Proteomes" id="UP000594261"/>
    </source>
</evidence>
<evidence type="ECO:0000256" key="3">
    <source>
        <dbReference type="ARBA" id="ARBA00023163"/>
    </source>
</evidence>
<evidence type="ECO:0000256" key="1">
    <source>
        <dbReference type="ARBA" id="ARBA00004123"/>
    </source>
</evidence>
<dbReference type="PROSITE" id="PS50888">
    <property type="entry name" value="BHLH"/>
    <property type="match status" value="1"/>
</dbReference>
<dbReference type="Pfam" id="PF23176">
    <property type="entry name" value="bHLH_LHW"/>
    <property type="match status" value="1"/>
</dbReference>